<proteinExistence type="predicted"/>
<sequence>MDRNPQQVPYGYEPPGETTKGTLFVYDSFDLGDEADGPATDGSLGEIGLRLLADWAERRSLSRIALYVPHEETLKRMGVKFPPPMYKREDALQEAVGRLPCAVRLDIDTYERKRKKYTPMDVALRYMAERYESPYFLGLSGAYANRFASYQGFEQWIRQIRLVVAQEGRFEPHPLLVKHESRWNRLGE</sequence>
<keyword evidence="2" id="KW-1185">Reference proteome</keyword>
<name>A0A2V5KC25_9BACL</name>
<dbReference type="EMBL" id="QJVJ01000001">
    <property type="protein sequence ID" value="PYI57139.1"/>
    <property type="molecule type" value="Genomic_DNA"/>
</dbReference>
<dbReference type="OrthoDB" id="2677664at2"/>
<reference evidence="1 2" key="1">
    <citation type="submission" date="2018-05" db="EMBL/GenBank/DDBJ databases">
        <title>Paenibacillus flagellatus sp. nov., isolated from selenium mineral soil.</title>
        <authorList>
            <person name="Dai X."/>
        </authorList>
    </citation>
    <scope>NUCLEOTIDE SEQUENCE [LARGE SCALE GENOMIC DNA]</scope>
    <source>
        <strain evidence="1 2">DXL2</strain>
    </source>
</reference>
<evidence type="ECO:0000313" key="2">
    <source>
        <dbReference type="Proteomes" id="UP000247476"/>
    </source>
</evidence>
<dbReference type="AlphaFoldDB" id="A0A2V5KC25"/>
<gene>
    <name evidence="1" type="ORF">DLM86_01465</name>
</gene>
<dbReference type="Proteomes" id="UP000247476">
    <property type="component" value="Unassembled WGS sequence"/>
</dbReference>
<accession>A0A2V5KC25</accession>
<comment type="caution">
    <text evidence="1">The sequence shown here is derived from an EMBL/GenBank/DDBJ whole genome shotgun (WGS) entry which is preliminary data.</text>
</comment>
<evidence type="ECO:0000313" key="1">
    <source>
        <dbReference type="EMBL" id="PYI57139.1"/>
    </source>
</evidence>
<organism evidence="1 2">
    <name type="scientific">Paenibacillus flagellatus</name>
    <dbReference type="NCBI Taxonomy" id="2211139"/>
    <lineage>
        <taxon>Bacteria</taxon>
        <taxon>Bacillati</taxon>
        <taxon>Bacillota</taxon>
        <taxon>Bacilli</taxon>
        <taxon>Bacillales</taxon>
        <taxon>Paenibacillaceae</taxon>
        <taxon>Paenibacillus</taxon>
    </lineage>
</organism>
<protein>
    <submittedName>
        <fullName evidence="1">Uncharacterized protein</fullName>
    </submittedName>
</protein>
<dbReference type="RefSeq" id="WP_110838179.1">
    <property type="nucleotide sequence ID" value="NZ_QJVJ01000001.1"/>
</dbReference>